<evidence type="ECO:0000313" key="7">
    <source>
        <dbReference type="Proteomes" id="UP000279236"/>
    </source>
</evidence>
<dbReference type="PANTHER" id="PTHR15704">
    <property type="entry name" value="SUPERKILLER 3 PROTEIN-RELATED"/>
    <property type="match status" value="1"/>
</dbReference>
<feature type="repeat" description="TPR" evidence="3">
    <location>
        <begin position="807"/>
        <end position="840"/>
    </location>
</feature>
<feature type="compositionally biased region" description="Low complexity" evidence="5">
    <location>
        <begin position="297"/>
        <end position="310"/>
    </location>
</feature>
<evidence type="ECO:0000256" key="4">
    <source>
        <dbReference type="SAM" id="Coils"/>
    </source>
</evidence>
<keyword evidence="7" id="KW-1185">Reference proteome</keyword>
<dbReference type="EMBL" id="RSCE01000010">
    <property type="protein sequence ID" value="RSH79143.1"/>
    <property type="molecule type" value="Genomic_DNA"/>
</dbReference>
<organism evidence="6 7">
    <name type="scientific">Apiotrichum porosum</name>
    <dbReference type="NCBI Taxonomy" id="105984"/>
    <lineage>
        <taxon>Eukaryota</taxon>
        <taxon>Fungi</taxon>
        <taxon>Dikarya</taxon>
        <taxon>Basidiomycota</taxon>
        <taxon>Agaricomycotina</taxon>
        <taxon>Tremellomycetes</taxon>
        <taxon>Trichosporonales</taxon>
        <taxon>Trichosporonaceae</taxon>
        <taxon>Apiotrichum</taxon>
    </lineage>
</organism>
<accession>A0A427XK27</accession>
<dbReference type="InterPro" id="IPR019734">
    <property type="entry name" value="TPR_rpt"/>
</dbReference>
<dbReference type="Proteomes" id="UP000279236">
    <property type="component" value="Unassembled WGS sequence"/>
</dbReference>
<dbReference type="GeneID" id="39585724"/>
<feature type="repeat" description="TPR" evidence="3">
    <location>
        <begin position="1127"/>
        <end position="1160"/>
    </location>
</feature>
<dbReference type="Gene3D" id="1.25.40.10">
    <property type="entry name" value="Tetratricopeptide repeat domain"/>
    <property type="match status" value="4"/>
</dbReference>
<sequence length="1566" mass="169989">MSTKKALKDIRAKLSANDSETALYDSNQLLRSIGDKDPDAPTVLAYRALALTHLERTDEAEKSYLHALGLAPGHPLATPGLKKLYIKHKQWDKLGQILELAVQVTYDEGDGDKLSAALQELVEHRLQHGPEDKLYDTLRLLVPSSPLVPMIQATPMPVGGYVPLPAPTYPVPPNQKPPAIPRPLPHVHHLAGSLAIVLYVLLRTQAEIHTVTETKVKAGRMRIGAGTERDVRRKVDGEVLSGPLGASMVDLLRDVASHPSVDEAVRRDVEVQEFKYWRKLVGVLSAAKPETKGKQSATKQAPATKQPAAKTKTDTLSAKVAAKNPKLPSKPSEPAPDKAAGTAVPTLFKAVEVPHITKADALARANGLADGFVLLGVGGAAEEAWTWVIEGRNEPTINYDLELLHKFAHTFPTAHLTDFIDDYCRLFKLPLPEPDEEDADSPNETAGSEDKVKYKRPRRGKGNNQHVNARERRRQRRAAAKQEGELSEDIDEEEHDELVASMTKLLERLNKSVFAHRVMARVAIQEEDWANAISYSEKGRKLTREIESERGIKLPVVHTSLDEALGVALVPYYPPKHHQRASRLLTGVLKDLPADYEARFNMGVILQTANNWAGAREHFQTLLDQGGEEKEMVAAREELGWCLVNEGQLAEGRDVLEAVVEIRDSRKEQEGKDDEAPQRARAWWRLGRTEWMIGDDESRTNAQEWFMASLRADASFAPAYTALGVCYAEAVSPPDTERALKCFQKAFELDATETDAARRLAFGFADDDEWALVRAIATRVMEGEGGVEGVAGGEVMNAAGRFAPKNGWAWKALGSTEMHYKNYQKAINAYQIALRAEPEDASMWRMLGDAYVKCGRHIAGIKALQHALELEPDMWMAHYHLGEVHIQLGAYETAIEAYKAVEAATHGAEVGVTAALAEATLALGRQAAAGGFHERSRRGFHEAIEYAARVLQSGRAHRAWAWKLIGDAALELAEREADASEIESTAAVLHPVLEHLVADDDDRRSAVAGLGHASNLLQAAPGTYHTTKAAIFALAYRAHLLKNEIRVADRALYDLGCALHSLAVKTADETERAAATKAAVSAIRLALERDASDERLWNALGVICSAAGPQLAQHAFVVSLECYAKDPIVWTNLGYLYLQLNDRDLANECFLKSQTMDPDYARAWFGQGVLAARDGQQEQADSLFAHAVTLSAGSLLEADLALALGAHARSLNPMARDTTALHQPAFALKRYTHSRPRDAAAQHVYALVCERLGLADNAVAALETAVELLEQEFEASESADTEANYTVALANLGRVRLAAGKYTEALESYTNCAELAAGSAEPRVAALVVQARLGSALAHFWLQDLDASLEAFQSALDASKNDDALTDELVVLLSRTLWGVGGEDARDAAKTHLMECLEHEEPSVKVVAALGAVGLGSDDTDLVDAAVAELETVPPPRKLFQDPHGAADLVLFAHALIKGDADGALAVFEAAATANPYAAGPRNRLAKAYVAAGKSAEAAALLAAVREPLVADAAEAERVRGVAATLEGSEDTSALQRAVLLTPWDAASWEALAWAKRAAVEVEAAE</sequence>
<dbReference type="SUPFAM" id="SSF48452">
    <property type="entry name" value="TPR-like"/>
    <property type="match status" value="3"/>
</dbReference>
<evidence type="ECO:0000256" key="5">
    <source>
        <dbReference type="SAM" id="MobiDB-lite"/>
    </source>
</evidence>
<keyword evidence="4" id="KW-0175">Coiled coil</keyword>
<dbReference type="InterPro" id="IPR039226">
    <property type="entry name" value="Ski3/TTC37"/>
</dbReference>
<dbReference type="Pfam" id="PF13176">
    <property type="entry name" value="TPR_7"/>
    <property type="match status" value="1"/>
</dbReference>
<keyword evidence="1" id="KW-0677">Repeat</keyword>
<dbReference type="PROSITE" id="PS50005">
    <property type="entry name" value="TPR"/>
    <property type="match status" value="4"/>
</dbReference>
<dbReference type="STRING" id="105984.A0A427XK27"/>
<evidence type="ECO:0000256" key="2">
    <source>
        <dbReference type="ARBA" id="ARBA00022803"/>
    </source>
</evidence>
<dbReference type="InterPro" id="IPR011990">
    <property type="entry name" value="TPR-like_helical_dom_sf"/>
</dbReference>
<proteinExistence type="predicted"/>
<comment type="caution">
    <text evidence="6">The sequence shown here is derived from an EMBL/GenBank/DDBJ whole genome shotgun (WGS) entry which is preliminary data.</text>
</comment>
<dbReference type="GO" id="GO:0055087">
    <property type="term" value="C:Ski complex"/>
    <property type="evidence" value="ECO:0007669"/>
    <property type="project" value="InterPro"/>
</dbReference>
<feature type="repeat" description="TPR" evidence="3">
    <location>
        <begin position="1286"/>
        <end position="1319"/>
    </location>
</feature>
<dbReference type="OrthoDB" id="421075at2759"/>
<feature type="region of interest" description="Disordered" evidence="5">
    <location>
        <begin position="288"/>
        <end position="340"/>
    </location>
</feature>
<reference evidence="6 7" key="1">
    <citation type="submission" date="2018-11" db="EMBL/GenBank/DDBJ databases">
        <title>Genome sequence of Apiotrichum porosum DSM 27194.</title>
        <authorList>
            <person name="Aliyu H."/>
            <person name="Gorte O."/>
            <person name="Ochsenreither K."/>
        </authorList>
    </citation>
    <scope>NUCLEOTIDE SEQUENCE [LARGE SCALE GENOMIC DNA]</scope>
    <source>
        <strain evidence="6 7">DSM 27194</strain>
    </source>
</reference>
<evidence type="ECO:0000256" key="3">
    <source>
        <dbReference type="PROSITE-ProRule" id="PRU00339"/>
    </source>
</evidence>
<dbReference type="PANTHER" id="PTHR15704:SF7">
    <property type="entry name" value="SUPERKILLER COMPLEX PROTEIN 3"/>
    <property type="match status" value="1"/>
</dbReference>
<gene>
    <name evidence="6" type="primary">SKI3</name>
    <name evidence="6" type="ORF">EHS24_001181</name>
</gene>
<evidence type="ECO:0000256" key="1">
    <source>
        <dbReference type="ARBA" id="ARBA00022737"/>
    </source>
</evidence>
<name>A0A427XK27_9TREE</name>
<dbReference type="GO" id="GO:0006401">
    <property type="term" value="P:RNA catabolic process"/>
    <property type="evidence" value="ECO:0007669"/>
    <property type="project" value="InterPro"/>
</dbReference>
<dbReference type="SMART" id="SM00028">
    <property type="entry name" value="TPR"/>
    <property type="match status" value="13"/>
</dbReference>
<feature type="repeat" description="TPR" evidence="3">
    <location>
        <begin position="841"/>
        <end position="874"/>
    </location>
</feature>
<dbReference type="Pfam" id="PF13432">
    <property type="entry name" value="TPR_16"/>
    <property type="match status" value="3"/>
</dbReference>
<dbReference type="RefSeq" id="XP_028474290.1">
    <property type="nucleotide sequence ID" value="XM_028616983.1"/>
</dbReference>
<feature type="coiled-coil region" evidence="4">
    <location>
        <begin position="1252"/>
        <end position="1279"/>
    </location>
</feature>
<evidence type="ECO:0000313" key="6">
    <source>
        <dbReference type="EMBL" id="RSH79143.1"/>
    </source>
</evidence>
<dbReference type="Pfam" id="PF14559">
    <property type="entry name" value="TPR_19"/>
    <property type="match status" value="1"/>
</dbReference>
<keyword evidence="2 3" id="KW-0802">TPR repeat</keyword>
<protein>
    <submittedName>
        <fullName evidence="6">Superkiller protein 3</fullName>
    </submittedName>
</protein>
<feature type="region of interest" description="Disordered" evidence="5">
    <location>
        <begin position="432"/>
        <end position="493"/>
    </location>
</feature>